<dbReference type="OMA" id="NDMKVLA"/>
<dbReference type="PROSITE" id="PS50005">
    <property type="entry name" value="TPR"/>
    <property type="match status" value="1"/>
</dbReference>
<feature type="domain" description="Signal recognition particle SRP72 subunit RNA-binding" evidence="12">
    <location>
        <begin position="517"/>
        <end position="571"/>
    </location>
</feature>
<accession>A0A1S0UBI3</accession>
<comment type="subcellular location">
    <subcellularLocation>
        <location evidence="2 9">Cytoplasm</location>
    </subcellularLocation>
    <subcellularLocation>
        <location evidence="1">Endoplasmic reticulum</location>
    </subcellularLocation>
</comment>
<evidence type="ECO:0000256" key="9">
    <source>
        <dbReference type="PIRNR" id="PIRNR038922"/>
    </source>
</evidence>
<evidence type="ECO:0000256" key="10">
    <source>
        <dbReference type="PROSITE-ProRule" id="PRU00339"/>
    </source>
</evidence>
<protein>
    <recommendedName>
        <fullName evidence="4 9">Signal recognition particle subunit SRP72</fullName>
    </recommendedName>
</protein>
<dbReference type="SUPFAM" id="SSF48452">
    <property type="entry name" value="TPR-like"/>
    <property type="match status" value="3"/>
</dbReference>
<dbReference type="SMART" id="SM00028">
    <property type="entry name" value="TPR"/>
    <property type="match status" value="4"/>
</dbReference>
<gene>
    <name evidence="13" type="ORF">LOAG_00524</name>
</gene>
<dbReference type="OrthoDB" id="5421607at2759"/>
<sequence>MVAESGAKQGFIELAKADTSADYDKALKIANKMLRTYPRETLAFKCKLVALIQLSRLDEALTLIKKTPPHHMGDCLFEKAYVLYRMQEDAAALETLDKALESDYRCMELKAQLLYRAERFDEALKIFMTLLKDHSDDYDEERCANLIAAIAQLQASGHQQQQPSHLDTFEQLYNGACHLIESGGYDQALKFLEKAEKLCSDTLAEEGLSEEEIEEELSVIRVQKAFVLQMLGRRDDALKIYLRVQNLNLSDKSVIAMVANNIPSCRVEQNLLEARKKLKTALQVESSKLTARQRRILLLNQALVHLFSNQREPCRRTLEEFTKKYGCSTEVTLIEAALHVRSKELQKALTILKDDPSKEARLTVVQILLDEGKLEDASCALNEVPPDLFSYPAILQLRVALLLATNQQNLALDLLKSALDSAKNEDGRVAMLEEIASLNIQLGDHRSAAECFEKLSELRPNDMQTMCCLIKAYSTFNIPRAEELLAKVFPQGSNTDIDVDVLEDSNFILYGERYRQRKETKAETPDVEIVGNKRRARRRKRKIILPKNFDPKVPPDPERWLRKQERTAFKKKLNKKHRDRDIGRGTQGAISSSPKMEPPTTMTTKANNLTHPPGPVIGMEGPRQQRPAGQQQKRRKKKQVTNGDCKRYVLCILGNTMFFLILNLKIISLGDAELLLKQVHFLYHCFL</sequence>
<evidence type="ECO:0000259" key="12">
    <source>
        <dbReference type="Pfam" id="PF08492"/>
    </source>
</evidence>
<dbReference type="GO" id="GO:0043022">
    <property type="term" value="F:ribosome binding"/>
    <property type="evidence" value="ECO:0007669"/>
    <property type="project" value="TreeGrafter"/>
</dbReference>
<comment type="function">
    <text evidence="9">Component of the signal recognition particle (SRP) complex, a ribonucleoprotein complex that mediates the cotranslational targeting of secretory and membrane proteins to the endoplasmic reticulum (ER).</text>
</comment>
<dbReference type="Gene3D" id="1.25.40.10">
    <property type="entry name" value="Tetratricopeptide repeat domain"/>
    <property type="match status" value="3"/>
</dbReference>
<evidence type="ECO:0000313" key="13">
    <source>
        <dbReference type="EMBL" id="EFO27958.2"/>
    </source>
</evidence>
<dbReference type="InterPro" id="IPR031545">
    <property type="entry name" value="SRP72_TPR-like"/>
</dbReference>
<dbReference type="InterPro" id="IPR019734">
    <property type="entry name" value="TPR_rpt"/>
</dbReference>
<keyword evidence="7 9" id="KW-0733">Signal recognition particle</keyword>
<dbReference type="Pfam" id="PF17004">
    <property type="entry name" value="SRP_TPR_like"/>
    <property type="match status" value="1"/>
</dbReference>
<dbReference type="Pfam" id="PF13181">
    <property type="entry name" value="TPR_8"/>
    <property type="match status" value="1"/>
</dbReference>
<dbReference type="PANTHER" id="PTHR14094:SF9">
    <property type="entry name" value="SIGNAL RECOGNITION PARTICLE SUBUNIT SRP72"/>
    <property type="match status" value="1"/>
</dbReference>
<organism evidence="13">
    <name type="scientific">Loa loa</name>
    <name type="common">Eye worm</name>
    <name type="synonym">Filaria loa</name>
    <dbReference type="NCBI Taxonomy" id="7209"/>
    <lineage>
        <taxon>Eukaryota</taxon>
        <taxon>Metazoa</taxon>
        <taxon>Ecdysozoa</taxon>
        <taxon>Nematoda</taxon>
        <taxon>Chromadorea</taxon>
        <taxon>Rhabditida</taxon>
        <taxon>Spirurina</taxon>
        <taxon>Spiruromorpha</taxon>
        <taxon>Filarioidea</taxon>
        <taxon>Onchocercidae</taxon>
        <taxon>Loa</taxon>
    </lineage>
</organism>
<dbReference type="AlphaFoldDB" id="A0A1S0UBI3"/>
<dbReference type="GO" id="GO:0005786">
    <property type="term" value="C:signal recognition particle, endoplasmic reticulum targeting"/>
    <property type="evidence" value="ECO:0007669"/>
    <property type="project" value="UniProtKB-UniRule"/>
</dbReference>
<feature type="repeat" description="TPR" evidence="10">
    <location>
        <begin position="429"/>
        <end position="462"/>
    </location>
</feature>
<comment type="similarity">
    <text evidence="3 9">Belongs to the SRP72 family.</text>
</comment>
<feature type="compositionally biased region" description="Low complexity" evidence="11">
    <location>
        <begin position="591"/>
        <end position="605"/>
    </location>
</feature>
<dbReference type="InterPro" id="IPR013699">
    <property type="entry name" value="Signal_recog_part_SRP72_RNA-bd"/>
</dbReference>
<dbReference type="GO" id="GO:0005783">
    <property type="term" value="C:endoplasmic reticulum"/>
    <property type="evidence" value="ECO:0007669"/>
    <property type="project" value="UniProtKB-SubCell"/>
</dbReference>
<name>A0A1S0UBI3_LOALO</name>
<dbReference type="Pfam" id="PF08492">
    <property type="entry name" value="SRP72"/>
    <property type="match status" value="1"/>
</dbReference>
<feature type="region of interest" description="Disordered" evidence="11">
    <location>
        <begin position="572"/>
        <end position="640"/>
    </location>
</feature>
<evidence type="ECO:0000256" key="5">
    <source>
        <dbReference type="ARBA" id="ARBA00022490"/>
    </source>
</evidence>
<evidence type="ECO:0000256" key="3">
    <source>
        <dbReference type="ARBA" id="ARBA00007676"/>
    </source>
</evidence>
<keyword evidence="6" id="KW-0256">Endoplasmic reticulum</keyword>
<dbReference type="CTD" id="9937892"/>
<dbReference type="FunCoup" id="A0A1S0UBI3">
    <property type="interactions" value="2128"/>
</dbReference>
<dbReference type="GO" id="GO:0008312">
    <property type="term" value="F:7S RNA binding"/>
    <property type="evidence" value="ECO:0007669"/>
    <property type="project" value="InterPro"/>
</dbReference>
<dbReference type="RefSeq" id="XP_020304083.1">
    <property type="nucleotide sequence ID" value="XM_020445458.1"/>
</dbReference>
<dbReference type="GO" id="GO:0006614">
    <property type="term" value="P:SRP-dependent cotranslational protein targeting to membrane"/>
    <property type="evidence" value="ECO:0007669"/>
    <property type="project" value="UniProtKB-UniRule"/>
</dbReference>
<dbReference type="KEGG" id="loa:LOAG_00524"/>
<feature type="compositionally biased region" description="Low complexity" evidence="11">
    <location>
        <begin position="621"/>
        <end position="631"/>
    </location>
</feature>
<evidence type="ECO:0000256" key="8">
    <source>
        <dbReference type="ARBA" id="ARBA00023274"/>
    </source>
</evidence>
<evidence type="ECO:0000256" key="4">
    <source>
        <dbReference type="ARBA" id="ARBA00018350"/>
    </source>
</evidence>
<dbReference type="InterPro" id="IPR011990">
    <property type="entry name" value="TPR-like_helical_dom_sf"/>
</dbReference>
<evidence type="ECO:0000256" key="6">
    <source>
        <dbReference type="ARBA" id="ARBA00022824"/>
    </source>
</evidence>
<dbReference type="PANTHER" id="PTHR14094">
    <property type="entry name" value="SIGNAL RECOGNITION PARTICLE 72"/>
    <property type="match status" value="1"/>
</dbReference>
<dbReference type="PIRSF" id="PIRSF038922">
    <property type="entry name" value="SRP72"/>
    <property type="match status" value="1"/>
</dbReference>
<dbReference type="GeneID" id="9937892"/>
<dbReference type="EMBL" id="JH712089">
    <property type="protein sequence ID" value="EFO27958.2"/>
    <property type="molecule type" value="Genomic_DNA"/>
</dbReference>
<proteinExistence type="inferred from homology"/>
<reference evidence="13" key="1">
    <citation type="submission" date="2012-04" db="EMBL/GenBank/DDBJ databases">
        <title>The Genome Sequence of Loa loa.</title>
        <authorList>
            <consortium name="The Broad Institute Genome Sequencing Platform"/>
            <consortium name="Broad Institute Genome Sequencing Center for Infectious Disease"/>
            <person name="Nutman T.B."/>
            <person name="Fink D.L."/>
            <person name="Russ C."/>
            <person name="Young S."/>
            <person name="Zeng Q."/>
            <person name="Gargeya S."/>
            <person name="Alvarado L."/>
            <person name="Berlin A."/>
            <person name="Chapman S.B."/>
            <person name="Chen Z."/>
            <person name="Freedman E."/>
            <person name="Gellesch M."/>
            <person name="Goldberg J."/>
            <person name="Griggs A."/>
            <person name="Gujja S."/>
            <person name="Heilman E.R."/>
            <person name="Heiman D."/>
            <person name="Howarth C."/>
            <person name="Mehta T."/>
            <person name="Neiman D."/>
            <person name="Pearson M."/>
            <person name="Roberts A."/>
            <person name="Saif S."/>
            <person name="Shea T."/>
            <person name="Shenoy N."/>
            <person name="Sisk P."/>
            <person name="Stolte C."/>
            <person name="Sykes S."/>
            <person name="White J."/>
            <person name="Yandava C."/>
            <person name="Haas B."/>
            <person name="Henn M.R."/>
            <person name="Nusbaum C."/>
            <person name="Birren B."/>
        </authorList>
    </citation>
    <scope>NUCLEOTIDE SEQUENCE [LARGE SCALE GENOMIC DNA]</scope>
</reference>
<evidence type="ECO:0000256" key="2">
    <source>
        <dbReference type="ARBA" id="ARBA00004496"/>
    </source>
</evidence>
<dbReference type="InterPro" id="IPR026270">
    <property type="entry name" value="SRP72"/>
</dbReference>
<evidence type="ECO:0000256" key="7">
    <source>
        <dbReference type="ARBA" id="ARBA00023135"/>
    </source>
</evidence>
<keyword evidence="5 9" id="KW-0963">Cytoplasm</keyword>
<dbReference type="InParanoid" id="A0A1S0UBI3"/>
<keyword evidence="8 9" id="KW-0687">Ribonucleoprotein</keyword>
<keyword evidence="10" id="KW-0802">TPR repeat</keyword>
<evidence type="ECO:0000256" key="11">
    <source>
        <dbReference type="SAM" id="MobiDB-lite"/>
    </source>
</evidence>
<evidence type="ECO:0000256" key="1">
    <source>
        <dbReference type="ARBA" id="ARBA00004240"/>
    </source>
</evidence>